<dbReference type="SUPFAM" id="SSF74650">
    <property type="entry name" value="Galactose mutarotase-like"/>
    <property type="match status" value="1"/>
</dbReference>
<dbReference type="Gene3D" id="3.20.20.80">
    <property type="entry name" value="Glycosidases"/>
    <property type="match status" value="1"/>
</dbReference>
<gene>
    <name evidence="10" type="ORF">C5Q98_00240</name>
</gene>
<evidence type="ECO:0000256" key="4">
    <source>
        <dbReference type="ARBA" id="ARBA00052064"/>
    </source>
</evidence>
<dbReference type="Gene3D" id="2.60.40.1180">
    <property type="entry name" value="Golgi alpha-mannosidase II"/>
    <property type="match status" value="1"/>
</dbReference>
<dbReference type="RefSeq" id="WP_106011740.1">
    <property type="nucleotide sequence ID" value="NZ_CP027226.1"/>
</dbReference>
<dbReference type="NCBIfam" id="NF007940">
    <property type="entry name" value="PRK10658.1"/>
    <property type="match status" value="1"/>
</dbReference>
<evidence type="ECO:0000256" key="6">
    <source>
        <dbReference type="RuleBase" id="RU361185"/>
    </source>
</evidence>
<dbReference type="InterPro" id="IPR025887">
    <property type="entry name" value="Glyco_hydro_31_N_dom"/>
</dbReference>
<evidence type="ECO:0000259" key="7">
    <source>
        <dbReference type="Pfam" id="PF01055"/>
    </source>
</evidence>
<evidence type="ECO:0000259" key="8">
    <source>
        <dbReference type="Pfam" id="PF13802"/>
    </source>
</evidence>
<dbReference type="Pfam" id="PF01055">
    <property type="entry name" value="Glyco_hydro_31_2nd"/>
    <property type="match status" value="1"/>
</dbReference>
<feature type="domain" description="Glycoside hydrolase family 31 N-terminal" evidence="8">
    <location>
        <begin position="63"/>
        <end position="235"/>
    </location>
</feature>
<evidence type="ECO:0000313" key="11">
    <source>
        <dbReference type="Proteomes" id="UP000237947"/>
    </source>
</evidence>
<dbReference type="PANTHER" id="PTHR43053">
    <property type="entry name" value="GLYCOSIDASE FAMILY 31"/>
    <property type="match status" value="1"/>
</dbReference>
<keyword evidence="11" id="KW-1185">Reference proteome</keyword>
<comment type="catalytic activity">
    <reaction evidence="4">
        <text>Hydrolysis of terminal, non-reducing alpha-D-xylose residues with release of alpha-D-xylose.</text>
        <dbReference type="EC" id="3.2.1.177"/>
    </reaction>
</comment>
<dbReference type="OrthoDB" id="176168at2"/>
<dbReference type="FunFam" id="3.20.20.80:FF:000053">
    <property type="entry name" value="Alpha-xylosidase YicI"/>
    <property type="match status" value="1"/>
</dbReference>
<dbReference type="CDD" id="cd14752">
    <property type="entry name" value="GH31_N"/>
    <property type="match status" value="1"/>
</dbReference>
<dbReference type="Proteomes" id="UP000237947">
    <property type="component" value="Chromosome"/>
</dbReference>
<dbReference type="InterPro" id="IPR050985">
    <property type="entry name" value="Alpha-glycosidase_related"/>
</dbReference>
<reference evidence="11" key="1">
    <citation type="submission" date="2018-02" db="EMBL/GenBank/DDBJ databases">
        <authorList>
            <person name="Holder M.E."/>
            <person name="Ajami N.J."/>
            <person name="Petrosino J.F."/>
        </authorList>
    </citation>
    <scope>NUCLEOTIDE SEQUENCE [LARGE SCALE GENOMIC DNA]</scope>
    <source>
        <strain evidence="11">CCUG 47711</strain>
    </source>
</reference>
<protein>
    <recommendedName>
        <fullName evidence="5">alpha-D-xyloside xylohydrolase</fullName>
        <ecNumber evidence="5">3.2.1.177</ecNumber>
    </recommendedName>
</protein>
<keyword evidence="3 6" id="KW-0326">Glycosidase</keyword>
<evidence type="ECO:0000256" key="5">
    <source>
        <dbReference type="ARBA" id="ARBA00066962"/>
    </source>
</evidence>
<dbReference type="InterPro" id="IPR011013">
    <property type="entry name" value="Gal_mutarotase_sf_dom"/>
</dbReference>
<dbReference type="InterPro" id="IPR000322">
    <property type="entry name" value="Glyco_hydro_31_TIM"/>
</dbReference>
<dbReference type="InterPro" id="IPR017853">
    <property type="entry name" value="GH"/>
</dbReference>
<dbReference type="GO" id="GO:0061634">
    <property type="term" value="F:alpha-D-xyloside xylohydrolase"/>
    <property type="evidence" value="ECO:0007669"/>
    <property type="project" value="UniProtKB-EC"/>
</dbReference>
<dbReference type="SUPFAM" id="SSF51011">
    <property type="entry name" value="Glycosyl hydrolase domain"/>
    <property type="match status" value="1"/>
</dbReference>
<dbReference type="SUPFAM" id="SSF51445">
    <property type="entry name" value="(Trans)glycosidases"/>
    <property type="match status" value="1"/>
</dbReference>
<organism evidence="10 11">
    <name type="scientific">Fastidiosipila sanguinis</name>
    <dbReference type="NCBI Taxonomy" id="236753"/>
    <lineage>
        <taxon>Bacteria</taxon>
        <taxon>Bacillati</taxon>
        <taxon>Bacillota</taxon>
        <taxon>Clostridia</taxon>
        <taxon>Eubacteriales</taxon>
        <taxon>Oscillospiraceae</taxon>
        <taxon>Fastidiosipila</taxon>
    </lineage>
</organism>
<dbReference type="EC" id="3.2.1.177" evidence="5"/>
<feature type="domain" description="Glycoside hydrolase family 31 TIM barrel" evidence="7">
    <location>
        <begin position="277"/>
        <end position="592"/>
    </location>
</feature>
<dbReference type="Gene3D" id="2.60.40.1760">
    <property type="entry name" value="glycosyl hydrolase (family 31)"/>
    <property type="match status" value="1"/>
</dbReference>
<dbReference type="CDD" id="cd06593">
    <property type="entry name" value="GH31_xylosidase_YicI"/>
    <property type="match status" value="1"/>
</dbReference>
<dbReference type="InterPro" id="IPR048395">
    <property type="entry name" value="Glyco_hydro_31_C"/>
</dbReference>
<dbReference type="KEGG" id="fsa:C5Q98_00240"/>
<evidence type="ECO:0000256" key="2">
    <source>
        <dbReference type="ARBA" id="ARBA00022801"/>
    </source>
</evidence>
<dbReference type="AlphaFoldDB" id="A0A2S0KL37"/>
<dbReference type="Pfam" id="PF21365">
    <property type="entry name" value="Glyco_hydro_31_3rd"/>
    <property type="match status" value="1"/>
</dbReference>
<dbReference type="EMBL" id="CP027226">
    <property type="protein sequence ID" value="AVM41752.1"/>
    <property type="molecule type" value="Genomic_DNA"/>
</dbReference>
<dbReference type="PANTHER" id="PTHR43053:SF4">
    <property type="entry name" value="MYOGENESIS-REGULATING GLYCOSIDASE"/>
    <property type="match status" value="1"/>
</dbReference>
<dbReference type="InterPro" id="IPR013780">
    <property type="entry name" value="Glyco_hydro_b"/>
</dbReference>
<accession>A0A2S0KL37</accession>
<name>A0A2S0KL37_9FIRM</name>
<dbReference type="Pfam" id="PF13802">
    <property type="entry name" value="Gal_mutarotas_2"/>
    <property type="match status" value="1"/>
</dbReference>
<comment type="similarity">
    <text evidence="1 6">Belongs to the glycosyl hydrolase 31 family.</text>
</comment>
<evidence type="ECO:0000256" key="1">
    <source>
        <dbReference type="ARBA" id="ARBA00007806"/>
    </source>
</evidence>
<evidence type="ECO:0000256" key="3">
    <source>
        <dbReference type="ARBA" id="ARBA00023295"/>
    </source>
</evidence>
<keyword evidence="2 6" id="KW-0378">Hydrolase</keyword>
<evidence type="ECO:0000313" key="10">
    <source>
        <dbReference type="EMBL" id="AVM41752.1"/>
    </source>
</evidence>
<feature type="domain" description="Glycosyl hydrolase family 31 C-terminal" evidence="9">
    <location>
        <begin position="600"/>
        <end position="687"/>
    </location>
</feature>
<proteinExistence type="inferred from homology"/>
<sequence>MRFQNGQWLQKEGVKYFSGKHIWETKIEKSVVAGEEIEELVFLTPSTRINHNGDTLGGVVLEIRVSIPAEEVIRLRAIHYRGEINHGPNFELNLNNKKGIDYDETENEFSVSSGSLTFKINKNDASISFCRDGEILATSKGDDLAYVKTDWQGDYYNDHKPGTNFFRSQFGIDIDETFYGFGEKFTPFVKNGQTVEIWNEDGGTSTDQSYKSIPFYLSSKGYGLLVNNSDKVEFEIATENVSKIALSVPGEELDYFFFNGPDLKDIVKRYTDMTGKPALPPQWSFGLWLSTSFTTKYDEETVMHFIDGMIEREIPLSVFHFDTSWMKEFHWTSFVWDKNKFPEPEKMIKKIHDKNIKTCVWINPYVGQASEIFDEGVKNGYFLKRENGDVWQWDMWQPGMAIVDFTNPEAVEWYKSGLRKLLDMGIDSFKTDFGERIPTDVVYHNGANPKKMHNYYTYLFNKTVFELLEEVKGKNEAVLFARSATVGGQQFPVHWGGDCWSNYPSMAESLRGGLSLTASGFGFWSHDIGGFEDKSTADVYKRWAAFGLLSTHSRLHGSTSYRVPWNYDDEAVDVVRYFTKLKMKLMPYIYSQAVKTHNTGVPMTRAMIFDYLDDKNVRYLDKQYLFGDSIIVAPVFNEEGISSVYLPAGKWTHFITGEELDIEDGKWINTKEDYFSLPIWVKENSIIPIRKTENDEVNKDFTSEFADDLAFEIFNININQKVEVYDNNELLSVLNLELSEDGTEAKVSFEGKTAPVYIKDKIYNENAEEKEFTIKL</sequence>
<evidence type="ECO:0000259" key="9">
    <source>
        <dbReference type="Pfam" id="PF21365"/>
    </source>
</evidence>
<dbReference type="GO" id="GO:0005975">
    <property type="term" value="P:carbohydrate metabolic process"/>
    <property type="evidence" value="ECO:0007669"/>
    <property type="project" value="InterPro"/>
</dbReference>
<dbReference type="GO" id="GO:0030246">
    <property type="term" value="F:carbohydrate binding"/>
    <property type="evidence" value="ECO:0007669"/>
    <property type="project" value="InterPro"/>
</dbReference>